<feature type="compositionally biased region" description="Polar residues" evidence="2">
    <location>
        <begin position="1"/>
        <end position="30"/>
    </location>
</feature>
<organism evidence="3 4">
    <name type="scientific">Rhizophagus irregularis</name>
    <dbReference type="NCBI Taxonomy" id="588596"/>
    <lineage>
        <taxon>Eukaryota</taxon>
        <taxon>Fungi</taxon>
        <taxon>Fungi incertae sedis</taxon>
        <taxon>Mucoromycota</taxon>
        <taxon>Glomeromycotina</taxon>
        <taxon>Glomeromycetes</taxon>
        <taxon>Glomerales</taxon>
        <taxon>Glomeraceae</taxon>
        <taxon>Rhizophagus</taxon>
    </lineage>
</organism>
<feature type="compositionally biased region" description="Low complexity" evidence="2">
    <location>
        <begin position="484"/>
        <end position="497"/>
    </location>
</feature>
<evidence type="ECO:0000256" key="1">
    <source>
        <dbReference type="SAM" id="Coils"/>
    </source>
</evidence>
<evidence type="ECO:0000313" key="4">
    <source>
        <dbReference type="Proteomes" id="UP000232722"/>
    </source>
</evidence>
<sequence length="676" mass="73915">RSTAQENTQASTPNNSAAPTAPGQNASSGAEASIHAPRNKGNNSPPNASPNMDVNDGTSPDQDVDPSPTITINRQDFLAAAAPNSAPQTLEKLKTNKAIIEAVNNLFLETYESYTGRARMTGSEDAKRLIIHFHTAEARDLCVGSTHSDFPDLQFHLYDPKQLRSDEDLRAIQVTDIPFFITKPQLQYQKAARRAYVAVLSGLPANTKDIHLAPLVKEHGAKAINIPLSLNSYKPKPWAYVTFNSQETMDAAMEQTIGFQGRTLRWGSSNDSKALCHRCGKLGCAPTSCPLNQRRGRSRTRDPVAALKERFNIGQRPVQQKTPHNNSHSRSRSKSRDRSASAHRSNSNSNSSNTNGNNNNNNKPPSSGSSAHRRTPSNNRKGKDRSVSFSSNARAPLPDPTSSSALEAALNILNVLKNLQQDVARVESRISNLELNNQRLSAIEAHLGINPPSAPTVNSAPDRMEEDPPETTGTLIQHPNAPLSSSPMTSSSSQSTSNKAPHSAPVSTSSPSPQDELNSVIQDQKAIKDTLQSLTGSIQESLKTISSALHGLLLLKEKDFQNTSIRAKLDDRDNNFETDISSFIDSALSRTRRRITLDRVFIDHPTHPKLLTDPHNIDDAVINHFQNSVPIKSSPPDNIQALLERWSSAYHPMDDVDSSIYNSLLDPPTLEEWLST</sequence>
<evidence type="ECO:0008006" key="5">
    <source>
        <dbReference type="Google" id="ProtNLM"/>
    </source>
</evidence>
<dbReference type="CDD" id="cd00590">
    <property type="entry name" value="RRM_SF"/>
    <property type="match status" value="1"/>
</dbReference>
<feature type="compositionally biased region" description="Basic residues" evidence="2">
    <location>
        <begin position="371"/>
        <end position="383"/>
    </location>
</feature>
<dbReference type="EMBL" id="LLXJ01006473">
    <property type="protein sequence ID" value="PKB94199.1"/>
    <property type="molecule type" value="Genomic_DNA"/>
</dbReference>
<feature type="region of interest" description="Disordered" evidence="2">
    <location>
        <begin position="308"/>
        <end position="401"/>
    </location>
</feature>
<dbReference type="VEuPathDB" id="FungiDB:RhiirA1_402808"/>
<dbReference type="VEuPathDB" id="FungiDB:FUN_005056"/>
<proteinExistence type="predicted"/>
<feature type="compositionally biased region" description="Polar residues" evidence="2">
    <location>
        <begin position="505"/>
        <end position="518"/>
    </location>
</feature>
<dbReference type="InterPro" id="IPR012677">
    <property type="entry name" value="Nucleotide-bd_a/b_plait_sf"/>
</dbReference>
<name>A0A2N0NHZ0_9GLOM</name>
<gene>
    <name evidence="3" type="ORF">RhiirA5_386805</name>
</gene>
<dbReference type="Proteomes" id="UP000232722">
    <property type="component" value="Unassembled WGS sequence"/>
</dbReference>
<comment type="caution">
    <text evidence="3">The sequence shown here is derived from an EMBL/GenBank/DDBJ whole genome shotgun (WGS) entry which is preliminary data.</text>
</comment>
<feature type="non-terminal residue" evidence="3">
    <location>
        <position position="676"/>
    </location>
</feature>
<reference evidence="3 4" key="1">
    <citation type="submission" date="2016-04" db="EMBL/GenBank/DDBJ databases">
        <title>Genome analyses suggest a sexual origin of heterokaryosis in a supposedly ancient asexual fungus.</title>
        <authorList>
            <person name="Ropars J."/>
            <person name="Sedzielewska K."/>
            <person name="Noel J."/>
            <person name="Charron P."/>
            <person name="Farinelli L."/>
            <person name="Marton T."/>
            <person name="Kruger M."/>
            <person name="Pelin A."/>
            <person name="Brachmann A."/>
            <person name="Corradi N."/>
        </authorList>
    </citation>
    <scope>NUCLEOTIDE SEQUENCE [LARGE SCALE GENOMIC DNA]</scope>
    <source>
        <strain evidence="3 4">A5</strain>
    </source>
</reference>
<evidence type="ECO:0000313" key="3">
    <source>
        <dbReference type="EMBL" id="PKB94199.1"/>
    </source>
</evidence>
<feature type="region of interest" description="Disordered" evidence="2">
    <location>
        <begin position="446"/>
        <end position="518"/>
    </location>
</feature>
<feature type="coiled-coil region" evidence="1">
    <location>
        <begin position="409"/>
        <end position="443"/>
    </location>
</feature>
<accession>A0A2N0NHZ0</accession>
<dbReference type="GO" id="GO:0003676">
    <property type="term" value="F:nucleic acid binding"/>
    <property type="evidence" value="ECO:0007669"/>
    <property type="project" value="InterPro"/>
</dbReference>
<dbReference type="SUPFAM" id="SSF54928">
    <property type="entry name" value="RNA-binding domain, RBD"/>
    <property type="match status" value="1"/>
</dbReference>
<dbReference type="Gene3D" id="3.30.70.330">
    <property type="match status" value="1"/>
</dbReference>
<feature type="non-terminal residue" evidence="3">
    <location>
        <position position="1"/>
    </location>
</feature>
<dbReference type="AlphaFoldDB" id="A0A2N0NHZ0"/>
<feature type="compositionally biased region" description="Low complexity" evidence="2">
    <location>
        <begin position="342"/>
        <end position="370"/>
    </location>
</feature>
<evidence type="ECO:0000256" key="2">
    <source>
        <dbReference type="SAM" id="MobiDB-lite"/>
    </source>
</evidence>
<keyword evidence="1" id="KW-0175">Coiled coil</keyword>
<protein>
    <recommendedName>
        <fullName evidence="5">RRM domain-containing protein</fullName>
    </recommendedName>
</protein>
<reference evidence="3 4" key="2">
    <citation type="submission" date="2017-09" db="EMBL/GenBank/DDBJ databases">
        <title>Extensive intraspecific genome diversity in a model arbuscular mycorrhizal fungus.</title>
        <authorList>
            <person name="Chen E.C."/>
            <person name="Morin E."/>
            <person name="Beaudet D."/>
            <person name="Noel J."/>
            <person name="Ndikumana S."/>
            <person name="Charron P."/>
            <person name="St-Onge C."/>
            <person name="Giorgi J."/>
            <person name="Grigoriev I.V."/>
            <person name="Roux C."/>
            <person name="Martin F.M."/>
            <person name="Corradi N."/>
        </authorList>
    </citation>
    <scope>NUCLEOTIDE SEQUENCE [LARGE SCALE GENOMIC DNA]</scope>
    <source>
        <strain evidence="3 4">A5</strain>
    </source>
</reference>
<feature type="compositionally biased region" description="Polar residues" evidence="2">
    <location>
        <begin position="40"/>
        <end position="61"/>
    </location>
</feature>
<dbReference type="InterPro" id="IPR035979">
    <property type="entry name" value="RBD_domain_sf"/>
</dbReference>
<feature type="region of interest" description="Disordered" evidence="2">
    <location>
        <begin position="1"/>
        <end position="69"/>
    </location>
</feature>